<comment type="subcellular location">
    <subcellularLocation>
        <location evidence="1">Cell membrane</location>
        <topology evidence="1">Multi-pass membrane protein</topology>
    </subcellularLocation>
</comment>
<evidence type="ECO:0000256" key="4">
    <source>
        <dbReference type="ARBA" id="ARBA00023170"/>
    </source>
</evidence>
<keyword evidence="5" id="KW-0807">Transducer</keyword>
<dbReference type="GO" id="GO:0007204">
    <property type="term" value="P:positive regulation of cytosolic calcium ion concentration"/>
    <property type="evidence" value="ECO:0007669"/>
    <property type="project" value="TreeGrafter"/>
</dbReference>
<dbReference type="GO" id="GO:0019722">
    <property type="term" value="P:calcium-mediated signaling"/>
    <property type="evidence" value="ECO:0007669"/>
    <property type="project" value="TreeGrafter"/>
</dbReference>
<dbReference type="Gene3D" id="1.20.1070.10">
    <property type="entry name" value="Rhodopsin 7-helix transmembrane proteins"/>
    <property type="match status" value="1"/>
</dbReference>
<dbReference type="GO" id="GO:0019957">
    <property type="term" value="F:C-C chemokine binding"/>
    <property type="evidence" value="ECO:0007669"/>
    <property type="project" value="TreeGrafter"/>
</dbReference>
<proteinExistence type="predicted"/>
<evidence type="ECO:0000256" key="1">
    <source>
        <dbReference type="ARBA" id="ARBA00004651"/>
    </source>
</evidence>
<dbReference type="SUPFAM" id="SSF81321">
    <property type="entry name" value="Family A G protein-coupled receptor-like"/>
    <property type="match status" value="1"/>
</dbReference>
<dbReference type="GO" id="GO:0006955">
    <property type="term" value="P:immune response"/>
    <property type="evidence" value="ECO:0007669"/>
    <property type="project" value="TreeGrafter"/>
</dbReference>
<dbReference type="PANTHER" id="PTHR10489">
    <property type="entry name" value="CELL ADHESION MOLECULE"/>
    <property type="match status" value="1"/>
</dbReference>
<keyword evidence="7" id="KW-1185">Reference proteome</keyword>
<dbReference type="InterPro" id="IPR050119">
    <property type="entry name" value="CCR1-9-like"/>
</dbReference>
<keyword evidence="3" id="KW-0297">G-protein coupled receptor</keyword>
<dbReference type="Proteomes" id="UP000319801">
    <property type="component" value="Unassembled WGS sequence"/>
</dbReference>
<dbReference type="PRINTS" id="PR00657">
    <property type="entry name" value="CCCHEMOKINER"/>
</dbReference>
<reference evidence="6 7" key="1">
    <citation type="journal article" date="2019" name="Genome Biol. Evol.">
        <title>Whole-Genome Sequencing of the Giant Devil Catfish, Bagarius yarrelli.</title>
        <authorList>
            <person name="Jiang W."/>
            <person name="Lv Y."/>
            <person name="Cheng L."/>
            <person name="Yang K."/>
            <person name="Chao B."/>
            <person name="Wang X."/>
            <person name="Li Y."/>
            <person name="Pan X."/>
            <person name="You X."/>
            <person name="Zhang Y."/>
            <person name="Yang J."/>
            <person name="Li J."/>
            <person name="Zhang X."/>
            <person name="Liu S."/>
            <person name="Sun C."/>
            <person name="Yang J."/>
            <person name="Shi Q."/>
        </authorList>
    </citation>
    <scope>NUCLEOTIDE SEQUENCE [LARGE SCALE GENOMIC DNA]</scope>
    <source>
        <strain evidence="6">JWS20170419001</strain>
        <tissue evidence="6">Muscle</tissue>
    </source>
</reference>
<dbReference type="GO" id="GO:0060326">
    <property type="term" value="P:cell chemotaxis"/>
    <property type="evidence" value="ECO:0007669"/>
    <property type="project" value="TreeGrafter"/>
</dbReference>
<keyword evidence="2" id="KW-0472">Membrane</keyword>
<evidence type="ECO:0000313" key="6">
    <source>
        <dbReference type="EMBL" id="TSL82503.1"/>
    </source>
</evidence>
<evidence type="ECO:0000313" key="7">
    <source>
        <dbReference type="Proteomes" id="UP000319801"/>
    </source>
</evidence>
<keyword evidence="2" id="KW-1003">Cell membrane</keyword>
<protein>
    <submittedName>
        <fullName evidence="6">C-C chemokine receptor type 5</fullName>
    </submittedName>
</protein>
<comment type="caution">
    <text evidence="6">The sequence shown here is derived from an EMBL/GenBank/DDBJ whole genome shotgun (WGS) entry which is preliminary data.</text>
</comment>
<dbReference type="AlphaFoldDB" id="A0A556U1B4"/>
<evidence type="ECO:0000256" key="3">
    <source>
        <dbReference type="ARBA" id="ARBA00023040"/>
    </source>
</evidence>
<dbReference type="EMBL" id="VCAZ01000037">
    <property type="protein sequence ID" value="TSL82503.1"/>
    <property type="molecule type" value="Genomic_DNA"/>
</dbReference>
<dbReference type="GO" id="GO:0009897">
    <property type="term" value="C:external side of plasma membrane"/>
    <property type="evidence" value="ECO:0007669"/>
    <property type="project" value="TreeGrafter"/>
</dbReference>
<organism evidence="6 7">
    <name type="scientific">Bagarius yarrelli</name>
    <name type="common">Goonch</name>
    <name type="synonym">Bagrus yarrelli</name>
    <dbReference type="NCBI Taxonomy" id="175774"/>
    <lineage>
        <taxon>Eukaryota</taxon>
        <taxon>Metazoa</taxon>
        <taxon>Chordata</taxon>
        <taxon>Craniata</taxon>
        <taxon>Vertebrata</taxon>
        <taxon>Euteleostomi</taxon>
        <taxon>Actinopterygii</taxon>
        <taxon>Neopterygii</taxon>
        <taxon>Teleostei</taxon>
        <taxon>Ostariophysi</taxon>
        <taxon>Siluriformes</taxon>
        <taxon>Sisoridae</taxon>
        <taxon>Sisorinae</taxon>
        <taxon>Bagarius</taxon>
    </lineage>
</organism>
<evidence type="ECO:0000256" key="5">
    <source>
        <dbReference type="ARBA" id="ARBA00023224"/>
    </source>
</evidence>
<dbReference type="GO" id="GO:0016493">
    <property type="term" value="F:C-C chemokine receptor activity"/>
    <property type="evidence" value="ECO:0007669"/>
    <property type="project" value="TreeGrafter"/>
</dbReference>
<name>A0A556U1B4_BAGYA</name>
<evidence type="ECO:0000256" key="2">
    <source>
        <dbReference type="ARBA" id="ARBA00022475"/>
    </source>
</evidence>
<gene>
    <name evidence="6" type="ORF">Baya_6602</name>
</gene>
<dbReference type="InterPro" id="IPR000355">
    <property type="entry name" value="Chemokine_rcpt"/>
</dbReference>
<dbReference type="PANTHER" id="PTHR10489:SF627">
    <property type="entry name" value="C-C CHEMOKINE RECEPTOR TYPE 8"/>
    <property type="match status" value="1"/>
</dbReference>
<keyword evidence="4 6" id="KW-0675">Receptor</keyword>
<sequence length="87" mass="10003">MPMMWNDTQISQRIQLALQATEAIAYSHSCLNPFLYVFVGEKFRKHLARLLLGTPCTRVRYMRSYMTRAAASVYSHSTNVDERSDGV</sequence>
<dbReference type="OrthoDB" id="5980579at2759"/>
<accession>A0A556U1B4</accession>